<proteinExistence type="predicted"/>
<feature type="non-terminal residue" evidence="1">
    <location>
        <position position="84"/>
    </location>
</feature>
<protein>
    <submittedName>
        <fullName evidence="1">Uncharacterized protein</fullName>
    </submittedName>
</protein>
<keyword evidence="2" id="KW-1185">Reference proteome</keyword>
<dbReference type="EMBL" id="CAUEEQ010005558">
    <property type="protein sequence ID" value="CAJ0929114.1"/>
    <property type="molecule type" value="Genomic_DNA"/>
</dbReference>
<name>A0ABN9KZ02_9NEOB</name>
<evidence type="ECO:0000313" key="1">
    <source>
        <dbReference type="EMBL" id="CAJ0929114.1"/>
    </source>
</evidence>
<evidence type="ECO:0000313" key="2">
    <source>
        <dbReference type="Proteomes" id="UP001176940"/>
    </source>
</evidence>
<accession>A0ABN9KZ02</accession>
<dbReference type="Proteomes" id="UP001176940">
    <property type="component" value="Unassembled WGS sequence"/>
</dbReference>
<gene>
    <name evidence="1" type="ORF">RIMI_LOCUS3655675</name>
</gene>
<sequence>MGFSIRQIKKAMEATGAREADPQNITVLAMWMIEHPDDEERYSGRASEQCQGGVISGAGGKANEVFTGDISSSDTPELEECFCE</sequence>
<comment type="caution">
    <text evidence="1">The sequence shown here is derived from an EMBL/GenBank/DDBJ whole genome shotgun (WGS) entry which is preliminary data.</text>
</comment>
<dbReference type="CDD" id="cd14401">
    <property type="entry name" value="UBA_HERC1"/>
    <property type="match status" value="1"/>
</dbReference>
<reference evidence="1" key="1">
    <citation type="submission" date="2023-07" db="EMBL/GenBank/DDBJ databases">
        <authorList>
            <person name="Stuckert A."/>
        </authorList>
    </citation>
    <scope>NUCLEOTIDE SEQUENCE</scope>
</reference>
<organism evidence="1 2">
    <name type="scientific">Ranitomeya imitator</name>
    <name type="common">mimic poison frog</name>
    <dbReference type="NCBI Taxonomy" id="111125"/>
    <lineage>
        <taxon>Eukaryota</taxon>
        <taxon>Metazoa</taxon>
        <taxon>Chordata</taxon>
        <taxon>Craniata</taxon>
        <taxon>Vertebrata</taxon>
        <taxon>Euteleostomi</taxon>
        <taxon>Amphibia</taxon>
        <taxon>Batrachia</taxon>
        <taxon>Anura</taxon>
        <taxon>Neobatrachia</taxon>
        <taxon>Hyloidea</taxon>
        <taxon>Dendrobatidae</taxon>
        <taxon>Dendrobatinae</taxon>
        <taxon>Ranitomeya</taxon>
    </lineage>
</organism>